<dbReference type="OrthoDB" id="9804721at2"/>
<accession>A0A1D8USI0</accession>
<dbReference type="KEGG" id="kba:A0U89_05030"/>
<proteinExistence type="predicted"/>
<dbReference type="RefSeq" id="WP_070402331.1">
    <property type="nucleotide sequence ID" value="NZ_BJVW01000014.1"/>
</dbReference>
<name>A0A1D8USI0_9PROT</name>
<dbReference type="EMBL" id="CP014674">
    <property type="protein sequence ID" value="AOX16593.1"/>
    <property type="molecule type" value="Genomic_DNA"/>
</dbReference>
<dbReference type="AlphaFoldDB" id="A0A1D8USI0"/>
<gene>
    <name evidence="1" type="ORF">A0U89_05030</name>
</gene>
<evidence type="ECO:0000313" key="2">
    <source>
        <dbReference type="Proteomes" id="UP000179145"/>
    </source>
</evidence>
<dbReference type="SUPFAM" id="SSF52402">
    <property type="entry name" value="Adenine nucleotide alpha hydrolases-like"/>
    <property type="match status" value="1"/>
</dbReference>
<dbReference type="Proteomes" id="UP000179145">
    <property type="component" value="Chromosome"/>
</dbReference>
<protein>
    <submittedName>
        <fullName evidence="1">Universal stress protein UspA</fullName>
    </submittedName>
</protein>
<keyword evidence="2" id="KW-1185">Reference proteome</keyword>
<organism evidence="1 2">
    <name type="scientific">Kozakia baliensis</name>
    <dbReference type="NCBI Taxonomy" id="153496"/>
    <lineage>
        <taxon>Bacteria</taxon>
        <taxon>Pseudomonadati</taxon>
        <taxon>Pseudomonadota</taxon>
        <taxon>Alphaproteobacteria</taxon>
        <taxon>Acetobacterales</taxon>
        <taxon>Acetobacteraceae</taxon>
        <taxon>Kozakia</taxon>
    </lineage>
</organism>
<dbReference type="STRING" id="153496.A0U89_05030"/>
<sequence>MLILAILDRENTAINTLHAAGEIASRLPESHIVILHPRLDTNPDFQSLDEGIPTHAEREAFIQETTQRSDALRDIAARWIQDHDGTVRAQWMEIAGDVRKIVAIEAGRADLVVLSRPLRHDRAEVHKAFAAALYDAEATVLIAPLQRFDTVGLRPVIAWRPSSALQDVLGQADRLLRTAQQVTFLIGEDGRRHVENTPDIIKDLQDAGVPVAVDRFSVTDGHAGEHIREHALTANADLLIMGAYTHPRFLEWLFGGATQDILAHETLPILTHH</sequence>
<evidence type="ECO:0000313" key="1">
    <source>
        <dbReference type="EMBL" id="AOX16593.1"/>
    </source>
</evidence>
<reference evidence="1 2" key="1">
    <citation type="journal article" date="2016" name="Microb. Cell Fact.">
        <title>Dissection of exopolysaccharide biosynthesis in Kozakia baliensis.</title>
        <authorList>
            <person name="Brandt J.U."/>
            <person name="Jakob F."/>
            <person name="Behr J."/>
            <person name="Geissler A.J."/>
            <person name="Vogel R.F."/>
        </authorList>
    </citation>
    <scope>NUCLEOTIDE SEQUENCE [LARGE SCALE GENOMIC DNA]</scope>
    <source>
        <strain evidence="1 2">DSM 14400</strain>
    </source>
</reference>
<dbReference type="Gene3D" id="3.40.50.12370">
    <property type="match status" value="1"/>
</dbReference>